<keyword evidence="4" id="KW-1185">Reference proteome</keyword>
<feature type="domain" description="Gfo/Idh/MocA-like oxidoreductase N-terminal" evidence="1">
    <location>
        <begin position="42"/>
        <end position="165"/>
    </location>
</feature>
<dbReference type="Gene3D" id="3.30.360.10">
    <property type="entry name" value="Dihydrodipicolinate Reductase, domain 2"/>
    <property type="match status" value="1"/>
</dbReference>
<dbReference type="InterPro" id="IPR000683">
    <property type="entry name" value="Gfo/Idh/MocA-like_OxRdtase_N"/>
</dbReference>
<dbReference type="GO" id="GO:0000166">
    <property type="term" value="F:nucleotide binding"/>
    <property type="evidence" value="ECO:0007669"/>
    <property type="project" value="InterPro"/>
</dbReference>
<reference evidence="3 4" key="1">
    <citation type="submission" date="2016-10" db="EMBL/GenBank/DDBJ databases">
        <authorList>
            <person name="de Groot N.N."/>
        </authorList>
    </citation>
    <scope>NUCLEOTIDE SEQUENCE [LARGE SCALE GENOMIC DNA]</scope>
    <source>
        <strain evidence="3 4">DSM 19886</strain>
    </source>
</reference>
<gene>
    <name evidence="3" type="ORF">SAMN04488514_10311</name>
</gene>
<evidence type="ECO:0000313" key="3">
    <source>
        <dbReference type="EMBL" id="SDL80869.1"/>
    </source>
</evidence>
<dbReference type="Gene3D" id="3.40.50.720">
    <property type="entry name" value="NAD(P)-binding Rossmann-like Domain"/>
    <property type="match status" value="1"/>
</dbReference>
<dbReference type="OrthoDB" id="726883at2"/>
<protein>
    <submittedName>
        <fullName evidence="3">Predicted dehydrogenase</fullName>
    </submittedName>
</protein>
<dbReference type="SUPFAM" id="SSF51735">
    <property type="entry name" value="NAD(P)-binding Rossmann-fold domains"/>
    <property type="match status" value="1"/>
</dbReference>
<dbReference type="InterPro" id="IPR036291">
    <property type="entry name" value="NAD(P)-bd_dom_sf"/>
</dbReference>
<dbReference type="Pfam" id="PF01408">
    <property type="entry name" value="GFO_IDH_MocA"/>
    <property type="match status" value="1"/>
</dbReference>
<feature type="domain" description="Gfo/Idh/MocA-like oxidoreductase bacterial type C-terminal" evidence="2">
    <location>
        <begin position="419"/>
        <end position="488"/>
    </location>
</feature>
<evidence type="ECO:0000259" key="2">
    <source>
        <dbReference type="Pfam" id="PF19051"/>
    </source>
</evidence>
<dbReference type="InterPro" id="IPR050463">
    <property type="entry name" value="Gfo/Idh/MocA_oxidrdct_glycsds"/>
</dbReference>
<dbReference type="InterPro" id="IPR043906">
    <property type="entry name" value="Gfo/Idh/MocA_OxRdtase_bact_C"/>
</dbReference>
<dbReference type="AlphaFoldDB" id="A0A1G9N2Z8"/>
<sequence length="494" mass="55129">MKKGITRRKFIKKGSAGIAGVSMLSTSALSYGRILGSNDSIQMGIIGIRGRGGSHIENFGKMKNVRLKYLVDIDENQFKDRLDQVEKYAGYRPQTEWDMRRVFDDKEVDAVSVAAPNHWHALSTIWGAQAGKHVYVEKPSTHNVFEGRKMIEAARKYNVLVQVGFQNRSIANTQRAIKFIRDGKLGEVYMTRGLCFKPRPSIGMYPDGPMKPGEQFKMNVESGGFEPAYTEAYLKNVHYDMWIGPAPERPFNRNRFHYNWHWNWDYGNGDTGNQGPHQFDVARWALGKEELPMRVNSMGGYFGEKSAQNTPNTQTSLFEYADGKILEFGTRGVFTNPEGVLLPDINITGGGKISASSKAAPVKIGVIVLGTDGWMQIDAGGNWQTFFGRNNEAGPTSGEKDDSYDPLDLTGGGGGEAIFSNFISAVRNNDQSELTCDIETGHKSSVLPLIANVSYRLGRELRIDGKEESFIKDKEANKMLTREYRKGYVVPDNV</sequence>
<dbReference type="PANTHER" id="PTHR43818">
    <property type="entry name" value="BCDNA.GH03377"/>
    <property type="match status" value="1"/>
</dbReference>
<evidence type="ECO:0000313" key="4">
    <source>
        <dbReference type="Proteomes" id="UP000199440"/>
    </source>
</evidence>
<dbReference type="STRING" id="192904.SAMN04488514_10311"/>
<evidence type="ECO:0000259" key="1">
    <source>
        <dbReference type="Pfam" id="PF01408"/>
    </source>
</evidence>
<dbReference type="Pfam" id="PF19051">
    <property type="entry name" value="GFO_IDH_MocA_C2"/>
    <property type="match status" value="2"/>
</dbReference>
<dbReference type="InterPro" id="IPR006311">
    <property type="entry name" value="TAT_signal"/>
</dbReference>
<accession>A0A1G9N2Z8</accession>
<dbReference type="RefSeq" id="WP_089887212.1">
    <property type="nucleotide sequence ID" value="NZ_FNGV01000003.1"/>
</dbReference>
<organism evidence="3 4">
    <name type="scientific">Kriegella aquimaris</name>
    <dbReference type="NCBI Taxonomy" id="192904"/>
    <lineage>
        <taxon>Bacteria</taxon>
        <taxon>Pseudomonadati</taxon>
        <taxon>Bacteroidota</taxon>
        <taxon>Flavobacteriia</taxon>
        <taxon>Flavobacteriales</taxon>
        <taxon>Flavobacteriaceae</taxon>
        <taxon>Kriegella</taxon>
    </lineage>
</organism>
<feature type="domain" description="Gfo/Idh/MocA-like oxidoreductase bacterial type C-terminal" evidence="2">
    <location>
        <begin position="233"/>
        <end position="297"/>
    </location>
</feature>
<dbReference type="PANTHER" id="PTHR43818:SF5">
    <property type="entry name" value="OXIDOREDUCTASE FAMILY PROTEIN"/>
    <property type="match status" value="1"/>
</dbReference>
<name>A0A1G9N2Z8_9FLAO</name>
<proteinExistence type="predicted"/>
<dbReference type="SUPFAM" id="SSF55347">
    <property type="entry name" value="Glyceraldehyde-3-phosphate dehydrogenase-like, C-terminal domain"/>
    <property type="match status" value="1"/>
</dbReference>
<dbReference type="PROSITE" id="PS51318">
    <property type="entry name" value="TAT"/>
    <property type="match status" value="1"/>
</dbReference>
<dbReference type="Proteomes" id="UP000199440">
    <property type="component" value="Unassembled WGS sequence"/>
</dbReference>
<dbReference type="EMBL" id="FNGV01000003">
    <property type="protein sequence ID" value="SDL80869.1"/>
    <property type="molecule type" value="Genomic_DNA"/>
</dbReference>